<sequence>MPPIYHLPLDCVVREVTCLGLQEVSTLYLPSAGPGVDNTPLEQNPFTLKEAVLPPTAGVLKLGSGVPPVRAGFCHSQSLAQFRLLIRNEMPSSTCVNSFRLKPFLKLTDTLHGSYCLSFALSTDQRVCFIGRVSHTVANDEPVDSSQSLI</sequence>
<evidence type="ECO:0000313" key="2">
    <source>
        <dbReference type="Proteomes" id="UP001152803"/>
    </source>
</evidence>
<proteinExistence type="predicted"/>
<keyword evidence="2" id="KW-1185">Reference proteome</keyword>
<gene>
    <name evidence="1" type="ORF">COCON_G00001690</name>
</gene>
<dbReference type="EMBL" id="JAFJMO010000001">
    <property type="protein sequence ID" value="KAJ8287510.1"/>
    <property type="molecule type" value="Genomic_DNA"/>
</dbReference>
<comment type="caution">
    <text evidence="1">The sequence shown here is derived from an EMBL/GenBank/DDBJ whole genome shotgun (WGS) entry which is preliminary data.</text>
</comment>
<dbReference type="Proteomes" id="UP001152803">
    <property type="component" value="Unassembled WGS sequence"/>
</dbReference>
<accession>A0A9Q1E0R4</accession>
<name>A0A9Q1E0R4_CONCO</name>
<protein>
    <submittedName>
        <fullName evidence="1">Uncharacterized protein</fullName>
    </submittedName>
</protein>
<reference evidence="1" key="1">
    <citation type="journal article" date="2023" name="Science">
        <title>Genome structures resolve the early diversification of teleost fishes.</title>
        <authorList>
            <person name="Parey E."/>
            <person name="Louis A."/>
            <person name="Montfort J."/>
            <person name="Bouchez O."/>
            <person name="Roques C."/>
            <person name="Iampietro C."/>
            <person name="Lluch J."/>
            <person name="Castinel A."/>
            <person name="Donnadieu C."/>
            <person name="Desvignes T."/>
            <person name="Floi Bucao C."/>
            <person name="Jouanno E."/>
            <person name="Wen M."/>
            <person name="Mejri S."/>
            <person name="Dirks R."/>
            <person name="Jansen H."/>
            <person name="Henkel C."/>
            <person name="Chen W.J."/>
            <person name="Zahm M."/>
            <person name="Cabau C."/>
            <person name="Klopp C."/>
            <person name="Thompson A.W."/>
            <person name="Robinson-Rechavi M."/>
            <person name="Braasch I."/>
            <person name="Lecointre G."/>
            <person name="Bobe J."/>
            <person name="Postlethwait J.H."/>
            <person name="Berthelot C."/>
            <person name="Roest Crollius H."/>
            <person name="Guiguen Y."/>
        </authorList>
    </citation>
    <scope>NUCLEOTIDE SEQUENCE</scope>
    <source>
        <strain evidence="1">Concon-B</strain>
    </source>
</reference>
<organism evidence="1 2">
    <name type="scientific">Conger conger</name>
    <name type="common">Conger eel</name>
    <name type="synonym">Muraena conger</name>
    <dbReference type="NCBI Taxonomy" id="82655"/>
    <lineage>
        <taxon>Eukaryota</taxon>
        <taxon>Metazoa</taxon>
        <taxon>Chordata</taxon>
        <taxon>Craniata</taxon>
        <taxon>Vertebrata</taxon>
        <taxon>Euteleostomi</taxon>
        <taxon>Actinopterygii</taxon>
        <taxon>Neopterygii</taxon>
        <taxon>Teleostei</taxon>
        <taxon>Anguilliformes</taxon>
        <taxon>Congridae</taxon>
        <taxon>Conger</taxon>
    </lineage>
</organism>
<dbReference type="AlphaFoldDB" id="A0A9Q1E0R4"/>
<evidence type="ECO:0000313" key="1">
    <source>
        <dbReference type="EMBL" id="KAJ8287510.1"/>
    </source>
</evidence>